<evidence type="ECO:0000256" key="1">
    <source>
        <dbReference type="SAM" id="MobiDB-lite"/>
    </source>
</evidence>
<feature type="domain" description="Mycothiol-dependent maleylpyruvate isomerase metal-binding" evidence="2">
    <location>
        <begin position="38"/>
        <end position="174"/>
    </location>
</feature>
<proteinExistence type="predicted"/>
<dbReference type="Gene3D" id="1.20.120.450">
    <property type="entry name" value="dinb family like domain"/>
    <property type="match status" value="1"/>
</dbReference>
<dbReference type="Pfam" id="PF11716">
    <property type="entry name" value="MDMPI_N"/>
    <property type="match status" value="1"/>
</dbReference>
<protein>
    <submittedName>
        <fullName evidence="3">Maleylpyruvate isomerase family mycothiol-dependent enzyme</fullName>
    </submittedName>
</protein>
<gene>
    <name evidence="3" type="ORF">RIL96_10360</name>
</gene>
<keyword evidence="3" id="KW-0413">Isomerase</keyword>
<dbReference type="InterPro" id="IPR024344">
    <property type="entry name" value="MDMPI_metal-binding"/>
</dbReference>
<dbReference type="SUPFAM" id="SSF55718">
    <property type="entry name" value="SCP-like"/>
    <property type="match status" value="1"/>
</dbReference>
<dbReference type="NCBIfam" id="TIGR03083">
    <property type="entry name" value="maleylpyruvate isomerase family mycothiol-dependent enzyme"/>
    <property type="match status" value="1"/>
</dbReference>
<dbReference type="GO" id="GO:0016853">
    <property type="term" value="F:isomerase activity"/>
    <property type="evidence" value="ECO:0007669"/>
    <property type="project" value="UniProtKB-KW"/>
</dbReference>
<comment type="caution">
    <text evidence="3">The sequence shown here is derived from an EMBL/GenBank/DDBJ whole genome shotgun (WGS) entry which is preliminary data.</text>
</comment>
<feature type="compositionally biased region" description="Low complexity" evidence="1">
    <location>
        <begin position="8"/>
        <end position="24"/>
    </location>
</feature>
<keyword evidence="4" id="KW-1185">Reference proteome</keyword>
<dbReference type="Gene3D" id="3.30.1050.20">
    <property type="match status" value="1"/>
</dbReference>
<organism evidence="3 4">
    <name type="scientific">Nesterenkonia aerolata</name>
    <dbReference type="NCBI Taxonomy" id="3074079"/>
    <lineage>
        <taxon>Bacteria</taxon>
        <taxon>Bacillati</taxon>
        <taxon>Actinomycetota</taxon>
        <taxon>Actinomycetes</taxon>
        <taxon>Micrococcales</taxon>
        <taxon>Micrococcaceae</taxon>
        <taxon>Nesterenkonia</taxon>
    </lineage>
</organism>
<reference evidence="3 4" key="1">
    <citation type="submission" date="2023-09" db="EMBL/GenBank/DDBJ databases">
        <title>Description of three actinobacteria isolated from air of manufacturing shop in a pharmaceutical factory.</title>
        <authorList>
            <person name="Zhang D.-F."/>
        </authorList>
    </citation>
    <scope>NUCLEOTIDE SEQUENCE [LARGE SCALE GENOMIC DNA]</scope>
    <source>
        <strain evidence="3 4">LY-0111</strain>
    </source>
</reference>
<dbReference type="EMBL" id="JAVKGR010000014">
    <property type="protein sequence ID" value="MDR8019965.1"/>
    <property type="molecule type" value="Genomic_DNA"/>
</dbReference>
<dbReference type="InterPro" id="IPR017517">
    <property type="entry name" value="Maleyloyr_isom"/>
</dbReference>
<sequence>MGDSAEHTSQTTTQGTPRGTGQKTEVTTEGIRADRALVRDATARWRELVDSLDEAALDAPSRAAMWTRRHVIAHMAFNAQALSRLADWARTGVENPMYASHRARDEEIEAGARLDGDQLRRLDRQTAEALEADWDEMPAEKWAAEVKTRQGVVITLFSTLWMRSRELWVHAVDLDAGFGIADLPEPVLERLAVDVLGSLGDRDADLSYRISVDGQPDWDTTTGSSGAETVEIRGPLWAVVTWAAGRGGQGLSEGAEHPAPHWL</sequence>
<name>A0ABU2DUC0_9MICC</name>
<evidence type="ECO:0000313" key="4">
    <source>
        <dbReference type="Proteomes" id="UP001251870"/>
    </source>
</evidence>
<dbReference type="InterPro" id="IPR034660">
    <property type="entry name" value="DinB/YfiT-like"/>
</dbReference>
<dbReference type="InterPro" id="IPR036527">
    <property type="entry name" value="SCP2_sterol-bd_dom_sf"/>
</dbReference>
<feature type="region of interest" description="Disordered" evidence="1">
    <location>
        <begin position="1"/>
        <end position="29"/>
    </location>
</feature>
<accession>A0ABU2DUC0</accession>
<dbReference type="SUPFAM" id="SSF109854">
    <property type="entry name" value="DinB/YfiT-like putative metalloenzymes"/>
    <property type="match status" value="1"/>
</dbReference>
<dbReference type="Proteomes" id="UP001251870">
    <property type="component" value="Unassembled WGS sequence"/>
</dbReference>
<dbReference type="RefSeq" id="WP_310548952.1">
    <property type="nucleotide sequence ID" value="NZ_JAVKGR010000014.1"/>
</dbReference>
<evidence type="ECO:0000259" key="2">
    <source>
        <dbReference type="Pfam" id="PF11716"/>
    </source>
</evidence>
<evidence type="ECO:0000313" key="3">
    <source>
        <dbReference type="EMBL" id="MDR8019965.1"/>
    </source>
</evidence>